<evidence type="ECO:0000256" key="10">
    <source>
        <dbReference type="SAM" id="Phobius"/>
    </source>
</evidence>
<evidence type="ECO:0000259" key="11">
    <source>
        <dbReference type="PROSITE" id="PS50262"/>
    </source>
</evidence>
<feature type="transmembrane region" description="Helical" evidence="10">
    <location>
        <begin position="48"/>
        <end position="71"/>
    </location>
</feature>
<dbReference type="Proteomes" id="UP000314983">
    <property type="component" value="Chromosome 11"/>
</dbReference>
<reference evidence="12 13" key="1">
    <citation type="submission" date="2020-05" db="EMBL/GenBank/DDBJ databases">
        <title>Electrophorus electricus (electric eel) genome, fEleEle1, primary haplotype.</title>
        <authorList>
            <person name="Myers G."/>
            <person name="Meyer A."/>
            <person name="Fedrigo O."/>
            <person name="Formenti G."/>
            <person name="Rhie A."/>
            <person name="Tracey A."/>
            <person name="Sims Y."/>
            <person name="Jarvis E.D."/>
        </authorList>
    </citation>
    <scope>NUCLEOTIDE SEQUENCE [LARGE SCALE GENOMIC DNA]</scope>
</reference>
<evidence type="ECO:0000256" key="2">
    <source>
        <dbReference type="ARBA" id="ARBA00022692"/>
    </source>
</evidence>
<dbReference type="PANTHER" id="PTHR24225">
    <property type="entry name" value="CHEMOTACTIC RECEPTOR"/>
    <property type="match status" value="1"/>
</dbReference>
<evidence type="ECO:0000256" key="1">
    <source>
        <dbReference type="ARBA" id="ARBA00004141"/>
    </source>
</evidence>
<comment type="similarity">
    <text evidence="9">Belongs to the G-protein coupled receptor 1 family.</text>
</comment>
<reference evidence="12" key="2">
    <citation type="submission" date="2025-08" db="UniProtKB">
        <authorList>
            <consortium name="Ensembl"/>
        </authorList>
    </citation>
    <scope>IDENTIFICATION</scope>
</reference>
<evidence type="ECO:0000256" key="5">
    <source>
        <dbReference type="ARBA" id="ARBA00023136"/>
    </source>
</evidence>
<keyword evidence="6 9" id="KW-0675">Receptor</keyword>
<dbReference type="Gene3D" id="1.20.1070.10">
    <property type="entry name" value="Rhodopsin 7-helix transmembrane proteins"/>
    <property type="match status" value="1"/>
</dbReference>
<comment type="similarity">
    <text evidence="8">Belongs to the chemokine-like receptor (CMKLR) family.</text>
</comment>
<dbReference type="PANTHER" id="PTHR24225:SF50">
    <property type="entry name" value="PROSTAGLANDIN D2 RECEPTOR 2-LIKE"/>
    <property type="match status" value="1"/>
</dbReference>
<protein>
    <recommendedName>
        <fullName evidence="11">G-protein coupled receptors family 1 profile domain-containing protein</fullName>
    </recommendedName>
</protein>
<organism evidence="12 13">
    <name type="scientific">Electrophorus electricus</name>
    <name type="common">Electric eel</name>
    <name type="synonym">Gymnotus electricus</name>
    <dbReference type="NCBI Taxonomy" id="8005"/>
    <lineage>
        <taxon>Eukaryota</taxon>
        <taxon>Metazoa</taxon>
        <taxon>Chordata</taxon>
        <taxon>Craniata</taxon>
        <taxon>Vertebrata</taxon>
        <taxon>Euteleostomi</taxon>
        <taxon>Actinopterygii</taxon>
        <taxon>Neopterygii</taxon>
        <taxon>Teleostei</taxon>
        <taxon>Ostariophysi</taxon>
        <taxon>Gymnotiformes</taxon>
        <taxon>Gymnotoidei</taxon>
        <taxon>Gymnotidae</taxon>
        <taxon>Electrophorus</taxon>
    </lineage>
</organism>
<dbReference type="InterPro" id="IPR017452">
    <property type="entry name" value="GPCR_Rhodpsn_7TM"/>
</dbReference>
<dbReference type="GO" id="GO:0007204">
    <property type="term" value="P:positive regulation of cytosolic calcium ion concentration"/>
    <property type="evidence" value="ECO:0007669"/>
    <property type="project" value="TreeGrafter"/>
</dbReference>
<dbReference type="PRINTS" id="PR00237">
    <property type="entry name" value="GPCRRHODOPSN"/>
</dbReference>
<feature type="transmembrane region" description="Helical" evidence="10">
    <location>
        <begin position="259"/>
        <end position="281"/>
    </location>
</feature>
<evidence type="ECO:0000256" key="7">
    <source>
        <dbReference type="ARBA" id="ARBA00023224"/>
    </source>
</evidence>
<dbReference type="GO" id="GO:0004875">
    <property type="term" value="F:complement receptor activity"/>
    <property type="evidence" value="ECO:0007669"/>
    <property type="project" value="TreeGrafter"/>
</dbReference>
<dbReference type="Ensembl" id="ENSEEET00000054195.1">
    <property type="protein sequence ID" value="ENSEEEP00000055790.1"/>
    <property type="gene ID" value="ENSEEEG00000025080.1"/>
</dbReference>
<dbReference type="Pfam" id="PF00001">
    <property type="entry name" value="7tm_1"/>
    <property type="match status" value="1"/>
</dbReference>
<evidence type="ECO:0000256" key="6">
    <source>
        <dbReference type="ARBA" id="ARBA00023170"/>
    </source>
</evidence>
<evidence type="ECO:0000313" key="12">
    <source>
        <dbReference type="Ensembl" id="ENSEEEP00000055790.1"/>
    </source>
</evidence>
<dbReference type="GeneTree" id="ENSGT00940000162009"/>
<evidence type="ECO:0000256" key="3">
    <source>
        <dbReference type="ARBA" id="ARBA00022989"/>
    </source>
</evidence>
<feature type="transmembrane region" description="Helical" evidence="10">
    <location>
        <begin position="83"/>
        <end position="111"/>
    </location>
</feature>
<dbReference type="GO" id="GO:0006954">
    <property type="term" value="P:inflammatory response"/>
    <property type="evidence" value="ECO:0007669"/>
    <property type="project" value="TreeGrafter"/>
</dbReference>
<sequence length="353" mass="39114">MSVSLLRCSLLQQMLNHSSNHDKRVNYAVVSLLGVVSVLGILENFLKTVAAVWVINLALSDFLATLTLPLFTHYVLMGHDWKLGSVFCSVEASIFFLNMFVSSFLLAAISLDRCLLVAKPVWSQSRRTVAAAWKICAVGWLWSAVNTIPYFLFCSVIPKRDERNLCYHNFALYSSPITLETDCKVRQAATAVSKVVLAFVLSPALSSTECSTTRLSRGFTKMVSSVIAAFTLCWAPYHIFCLVEVVAQYMPEKTELVEVGLPISTVFAFLNSLLNPIIYTFSCPNFCTRVRQSLGVLFEGLVEETGPLYLAPGRRRKVSSSSMTPMSLNSLNNPTLLHIHHVSQASLSLSHLT</sequence>
<dbReference type="InterPro" id="IPR000276">
    <property type="entry name" value="GPCR_Rhodpsn"/>
</dbReference>
<name>A0AAY5EFN5_ELEEL</name>
<keyword evidence="2 9" id="KW-0812">Transmembrane</keyword>
<dbReference type="SUPFAM" id="SSF81321">
    <property type="entry name" value="Family A G protein-coupled receptor-like"/>
    <property type="match status" value="1"/>
</dbReference>
<keyword evidence="7 9" id="KW-0807">Transducer</keyword>
<reference evidence="12" key="3">
    <citation type="submission" date="2025-09" db="UniProtKB">
        <authorList>
            <consortium name="Ensembl"/>
        </authorList>
    </citation>
    <scope>IDENTIFICATION</scope>
</reference>
<feature type="transmembrane region" description="Helical" evidence="10">
    <location>
        <begin position="25"/>
        <end position="42"/>
    </location>
</feature>
<feature type="transmembrane region" description="Helical" evidence="10">
    <location>
        <begin position="223"/>
        <end position="247"/>
    </location>
</feature>
<dbReference type="GO" id="GO:0007200">
    <property type="term" value="P:phospholipase C-activating G protein-coupled receptor signaling pathway"/>
    <property type="evidence" value="ECO:0007669"/>
    <property type="project" value="TreeGrafter"/>
</dbReference>
<keyword evidence="5 10" id="KW-0472">Membrane</keyword>
<dbReference type="PROSITE" id="PS50262">
    <property type="entry name" value="G_PROTEIN_RECEP_F1_2"/>
    <property type="match status" value="1"/>
</dbReference>
<dbReference type="AlphaFoldDB" id="A0AAY5EFN5"/>
<keyword evidence="13" id="KW-1185">Reference proteome</keyword>
<evidence type="ECO:0000313" key="13">
    <source>
        <dbReference type="Proteomes" id="UP000314983"/>
    </source>
</evidence>
<dbReference type="GO" id="GO:0004930">
    <property type="term" value="F:G protein-coupled receptor activity"/>
    <property type="evidence" value="ECO:0007669"/>
    <property type="project" value="UniProtKB-KW"/>
</dbReference>
<evidence type="ECO:0000256" key="4">
    <source>
        <dbReference type="ARBA" id="ARBA00023040"/>
    </source>
</evidence>
<proteinExistence type="inferred from homology"/>
<keyword evidence="4 9" id="KW-0297">G-protein coupled receptor</keyword>
<dbReference type="PROSITE" id="PS00237">
    <property type="entry name" value="G_PROTEIN_RECEP_F1_1"/>
    <property type="match status" value="1"/>
</dbReference>
<comment type="subcellular location">
    <subcellularLocation>
        <location evidence="1">Membrane</location>
        <topology evidence="1">Multi-pass membrane protein</topology>
    </subcellularLocation>
</comment>
<keyword evidence="3 10" id="KW-1133">Transmembrane helix</keyword>
<gene>
    <name evidence="12" type="primary">PTGDR2</name>
</gene>
<accession>A0AAY5EFN5</accession>
<feature type="domain" description="G-protein coupled receptors family 1 profile" evidence="11">
    <location>
        <begin position="25"/>
        <end position="279"/>
    </location>
</feature>
<dbReference type="PRINTS" id="PR00526">
    <property type="entry name" value="FMETLEUPHER"/>
</dbReference>
<dbReference type="InterPro" id="IPR000826">
    <property type="entry name" value="Formyl_rcpt-rel"/>
</dbReference>
<evidence type="ECO:0000256" key="9">
    <source>
        <dbReference type="RuleBase" id="RU000688"/>
    </source>
</evidence>
<evidence type="ECO:0000256" key="8">
    <source>
        <dbReference type="ARBA" id="ARBA00025736"/>
    </source>
</evidence>
<dbReference type="GO" id="GO:0005886">
    <property type="term" value="C:plasma membrane"/>
    <property type="evidence" value="ECO:0007669"/>
    <property type="project" value="TreeGrafter"/>
</dbReference>